<dbReference type="OrthoDB" id="9806941at2"/>
<comment type="similarity">
    <text evidence="3">Belongs to the FliM family.</text>
</comment>
<comment type="function">
    <text evidence="11">FliM is one of three proteins (FliG, FliN, FliM) that forms the rotor-mounted switch complex (C ring), located at the base of the basal body. This complex interacts with the CheY and CheZ chemotaxis proteins, in addition to contacting components of the motor that determine the direction of flagellar rotation.</text>
</comment>
<sequence>MLDTSLQPPKRLTGPERLLDTAGVSIDRMPMLHVIFDRMVAQCSESLRQYSAAPAVFTVSSIGTERIGDILDAYENNTVVAIIHVQAWDSRILVGFDRAFISTLIETFYGGDGSEPPNIEKRPLSNIEIKLAQTIFDLLPKALQTSFSTISETVFKFERLETKLDFAVIAPRNTFGFITRINLRILGRHGEMFVVIPQSSLNSIRQELGRDLANDAVVRDPRWTKQIQNEISRTEVEVRAIIEDSHFVLGDFTELKIGQVLPLQATTKSRAKLECNAEPLFWCQVGQEDGFYTLRVEDFIDQEKDFIEGISGA</sequence>
<dbReference type="EMBL" id="CP001016">
    <property type="protein sequence ID" value="ACB96374.1"/>
    <property type="molecule type" value="Genomic_DNA"/>
</dbReference>
<dbReference type="RefSeq" id="WP_012385725.1">
    <property type="nucleotide sequence ID" value="NC_010581.1"/>
</dbReference>
<evidence type="ECO:0000256" key="10">
    <source>
        <dbReference type="ARBA" id="ARBA00023143"/>
    </source>
</evidence>
<protein>
    <recommendedName>
        <fullName evidence="4">Flagellar motor switch protein FliM</fullName>
    </recommendedName>
</protein>
<accession>B2IJZ9</accession>
<dbReference type="Pfam" id="PF01052">
    <property type="entry name" value="FliMN_C"/>
    <property type="match status" value="1"/>
</dbReference>
<evidence type="ECO:0000256" key="11">
    <source>
        <dbReference type="ARBA" id="ARBA00025044"/>
    </source>
</evidence>
<dbReference type="GO" id="GO:0009425">
    <property type="term" value="C:bacterial-type flagellum basal body"/>
    <property type="evidence" value="ECO:0007669"/>
    <property type="project" value="UniProtKB-SubCell"/>
</dbReference>
<dbReference type="Gene3D" id="3.40.1550.10">
    <property type="entry name" value="CheC-like"/>
    <property type="match status" value="1"/>
</dbReference>
<dbReference type="GO" id="GO:0005886">
    <property type="term" value="C:plasma membrane"/>
    <property type="evidence" value="ECO:0007669"/>
    <property type="project" value="UniProtKB-SubCell"/>
</dbReference>
<dbReference type="Gene3D" id="2.30.330.10">
    <property type="entry name" value="SpoA-like"/>
    <property type="match status" value="1"/>
</dbReference>
<keyword evidence="13" id="KW-0282">Flagellum</keyword>
<keyword evidence="10" id="KW-0975">Bacterial flagellum</keyword>
<dbReference type="GO" id="GO:0071978">
    <property type="term" value="P:bacterial-type flagellum-dependent swarming motility"/>
    <property type="evidence" value="ECO:0007669"/>
    <property type="project" value="TreeGrafter"/>
</dbReference>
<dbReference type="InterPro" id="IPR001543">
    <property type="entry name" value="FliN-like_C"/>
</dbReference>
<proteinExistence type="inferred from homology"/>
<keyword evidence="9" id="KW-0472">Membrane</keyword>
<evidence type="ECO:0000256" key="4">
    <source>
        <dbReference type="ARBA" id="ARBA00021898"/>
    </source>
</evidence>
<reference evidence="13 14" key="2">
    <citation type="journal article" date="2010" name="J. Bacteriol.">
        <title>Complete genome sequence of Beijerinckia indica subsp. indica.</title>
        <authorList>
            <person name="Tamas I."/>
            <person name="Dedysh S.N."/>
            <person name="Liesack W."/>
            <person name="Stott M.B."/>
            <person name="Alam M."/>
            <person name="Murrell J.C."/>
            <person name="Dunfield P.F."/>
        </authorList>
    </citation>
    <scope>NUCLEOTIDE SEQUENCE [LARGE SCALE GENOMIC DNA]</scope>
    <source>
        <strain evidence="14">ATCC 9039 / DSM 1715 / NCIMB 8712</strain>
    </source>
</reference>
<keyword evidence="13" id="KW-0966">Cell projection</keyword>
<evidence type="ECO:0000256" key="3">
    <source>
        <dbReference type="ARBA" id="ARBA00011049"/>
    </source>
</evidence>
<dbReference type="PANTHER" id="PTHR30034:SF3">
    <property type="entry name" value="FLAGELLAR MOTOR SWITCH PROTEIN FLIM"/>
    <property type="match status" value="1"/>
</dbReference>
<dbReference type="GO" id="GO:0050918">
    <property type="term" value="P:positive chemotaxis"/>
    <property type="evidence" value="ECO:0007669"/>
    <property type="project" value="TreeGrafter"/>
</dbReference>
<dbReference type="CDD" id="cd17908">
    <property type="entry name" value="FliM"/>
    <property type="match status" value="1"/>
</dbReference>
<keyword evidence="7" id="KW-0997">Cell inner membrane</keyword>
<evidence type="ECO:0000256" key="9">
    <source>
        <dbReference type="ARBA" id="ARBA00023136"/>
    </source>
</evidence>
<keyword evidence="6" id="KW-0145">Chemotaxis</keyword>
<evidence type="ECO:0000256" key="1">
    <source>
        <dbReference type="ARBA" id="ARBA00004117"/>
    </source>
</evidence>
<dbReference type="KEGG" id="bid:Bind_2805"/>
<evidence type="ECO:0000256" key="6">
    <source>
        <dbReference type="ARBA" id="ARBA00022500"/>
    </source>
</evidence>
<dbReference type="STRING" id="395963.Bind_2805"/>
<evidence type="ECO:0000256" key="2">
    <source>
        <dbReference type="ARBA" id="ARBA00004417"/>
    </source>
</evidence>
<keyword evidence="8" id="KW-0283">Flagellar rotation</keyword>
<comment type="subcellular location">
    <subcellularLocation>
        <location evidence="1">Bacterial flagellum basal body</location>
    </subcellularLocation>
    <subcellularLocation>
        <location evidence="2">Cell inner membrane</location>
        <topology evidence="2">Peripheral membrane protein</topology>
    </subcellularLocation>
</comment>
<keyword evidence="13" id="KW-0969">Cilium</keyword>
<dbReference type="Proteomes" id="UP000001695">
    <property type="component" value="Chromosome"/>
</dbReference>
<dbReference type="InterPro" id="IPR028976">
    <property type="entry name" value="CheC-like_sf"/>
</dbReference>
<organism evidence="13 14">
    <name type="scientific">Beijerinckia indica subsp. indica (strain ATCC 9039 / DSM 1715 / NCIMB 8712)</name>
    <dbReference type="NCBI Taxonomy" id="395963"/>
    <lineage>
        <taxon>Bacteria</taxon>
        <taxon>Pseudomonadati</taxon>
        <taxon>Pseudomonadota</taxon>
        <taxon>Alphaproteobacteria</taxon>
        <taxon>Hyphomicrobiales</taxon>
        <taxon>Beijerinckiaceae</taxon>
        <taxon>Beijerinckia</taxon>
    </lineage>
</organism>
<evidence type="ECO:0000256" key="7">
    <source>
        <dbReference type="ARBA" id="ARBA00022519"/>
    </source>
</evidence>
<keyword evidence="5" id="KW-1003">Cell membrane</keyword>
<dbReference type="SUPFAM" id="SSF103039">
    <property type="entry name" value="CheC-like"/>
    <property type="match status" value="1"/>
</dbReference>
<dbReference type="InterPro" id="IPR036429">
    <property type="entry name" value="SpoA-like_sf"/>
</dbReference>
<dbReference type="SUPFAM" id="SSF101801">
    <property type="entry name" value="Surface presentation of antigens (SPOA)"/>
    <property type="match status" value="1"/>
</dbReference>
<evidence type="ECO:0000256" key="8">
    <source>
        <dbReference type="ARBA" id="ARBA00022779"/>
    </source>
</evidence>
<gene>
    <name evidence="13" type="ordered locus">Bind_2805</name>
</gene>
<dbReference type="PANTHER" id="PTHR30034">
    <property type="entry name" value="FLAGELLAR MOTOR SWITCH PROTEIN FLIM"/>
    <property type="match status" value="1"/>
</dbReference>
<dbReference type="HOGENOM" id="CLU_052646_2_0_5"/>
<dbReference type="Pfam" id="PF02154">
    <property type="entry name" value="FliM"/>
    <property type="match status" value="1"/>
</dbReference>
<dbReference type="eggNOG" id="COG1868">
    <property type="taxonomic scope" value="Bacteria"/>
</dbReference>
<reference evidence="14" key="1">
    <citation type="submission" date="2008-03" db="EMBL/GenBank/DDBJ databases">
        <title>Complete sequence of chromosome of Beijerinckia indica subsp. indica ATCC 9039.</title>
        <authorList>
            <consortium name="US DOE Joint Genome Institute"/>
            <person name="Copeland A."/>
            <person name="Lucas S."/>
            <person name="Lapidus A."/>
            <person name="Glavina del Rio T."/>
            <person name="Dalin E."/>
            <person name="Tice H."/>
            <person name="Bruce D."/>
            <person name="Goodwin L."/>
            <person name="Pitluck S."/>
            <person name="LaButti K."/>
            <person name="Schmutz J."/>
            <person name="Larimer F."/>
            <person name="Land M."/>
            <person name="Hauser L."/>
            <person name="Kyrpides N."/>
            <person name="Mikhailova N."/>
            <person name="Dunfield P.F."/>
            <person name="Dedysh S.N."/>
            <person name="Liesack W."/>
            <person name="Saw J.H."/>
            <person name="Alam M."/>
            <person name="Chen Y."/>
            <person name="Murrell J.C."/>
            <person name="Richardson P."/>
        </authorList>
    </citation>
    <scope>NUCLEOTIDE SEQUENCE [LARGE SCALE GENOMIC DNA]</scope>
    <source>
        <strain evidence="14">ATCC 9039 / DSM 1715 / NCIMB 8712</strain>
    </source>
</reference>
<evidence type="ECO:0000259" key="12">
    <source>
        <dbReference type="Pfam" id="PF01052"/>
    </source>
</evidence>
<evidence type="ECO:0000256" key="5">
    <source>
        <dbReference type="ARBA" id="ARBA00022475"/>
    </source>
</evidence>
<dbReference type="InterPro" id="IPR001689">
    <property type="entry name" value="Flag_FliM"/>
</dbReference>
<dbReference type="GO" id="GO:0003774">
    <property type="term" value="F:cytoskeletal motor activity"/>
    <property type="evidence" value="ECO:0007669"/>
    <property type="project" value="InterPro"/>
</dbReference>
<keyword evidence="14" id="KW-1185">Reference proteome</keyword>
<evidence type="ECO:0000313" key="14">
    <source>
        <dbReference type="Proteomes" id="UP000001695"/>
    </source>
</evidence>
<feature type="domain" description="Flagellar motor switch protein FliN-like C-terminal" evidence="12">
    <location>
        <begin position="230"/>
        <end position="300"/>
    </location>
</feature>
<name>B2IJZ9_BEII9</name>
<dbReference type="AlphaFoldDB" id="B2IJZ9"/>
<evidence type="ECO:0000313" key="13">
    <source>
        <dbReference type="EMBL" id="ACB96374.1"/>
    </source>
</evidence>